<organism evidence="4 5">
    <name type="scientific">Lancefieldella parvula</name>
    <dbReference type="NCBI Taxonomy" id="1382"/>
    <lineage>
        <taxon>Bacteria</taxon>
        <taxon>Bacillati</taxon>
        <taxon>Actinomycetota</taxon>
        <taxon>Coriobacteriia</taxon>
        <taxon>Coriobacteriales</taxon>
        <taxon>Atopobiaceae</taxon>
        <taxon>Lancefieldella</taxon>
    </lineage>
</organism>
<feature type="active site" description="Proton donor/acceptor" evidence="3">
    <location>
        <position position="280"/>
    </location>
</feature>
<keyword evidence="1 2" id="KW-0479">Metal-binding</keyword>
<comment type="similarity">
    <text evidence="1">Belongs to the peptidase M32 family.</text>
</comment>
<dbReference type="Proteomes" id="UP000787322">
    <property type="component" value="Unassembled WGS sequence"/>
</dbReference>
<evidence type="ECO:0000256" key="2">
    <source>
        <dbReference type="PIRSR" id="PIRSR006615-1"/>
    </source>
</evidence>
<dbReference type="GO" id="GO:0046872">
    <property type="term" value="F:metal ion binding"/>
    <property type="evidence" value="ECO:0007669"/>
    <property type="project" value="UniProtKB-KW"/>
</dbReference>
<evidence type="ECO:0000256" key="1">
    <source>
        <dbReference type="PIRNR" id="PIRNR006615"/>
    </source>
</evidence>
<keyword evidence="2" id="KW-0862">Zinc</keyword>
<dbReference type="GO" id="GO:0004181">
    <property type="term" value="F:metallocarboxypeptidase activity"/>
    <property type="evidence" value="ECO:0007669"/>
    <property type="project" value="UniProtKB-UniRule"/>
</dbReference>
<comment type="cofactor">
    <cofactor evidence="2">
        <name>Zn(2+)</name>
        <dbReference type="ChEBI" id="CHEBI:29105"/>
    </cofactor>
    <text evidence="2">Binds 1 zinc ion per subunit.</text>
</comment>
<sequence length="518" mass="58546">MDSAHNTVELNAALSNPRDDIAKLDELEKKLFALNYAANEIGSFGPCIDPKKAAEERGEALAILGEQVQETLCDPAVGALLDRLHENRALLDETHRAQVKILRRDRSQLVDVPVELQSNFVRLTTEANEVWEQAKNSDDWSLFAPKLDSLIELRKEMCQARDASKDPYDLLLSDFEHGTNREFYNTFFNNVKEVVVPLVADCMASKRQPSTKPLEGKFDVNRQWDLAKDLVKLQGLDEDAYWLGKTEHPYTGGPGIGFVMVASHAYENNVLSNVYSMLHENGHALYEQGINWEYRFTSLSTGTSMGMHESQSRFFENYVGLSEAFAEPLIQLMRKHFPGQLNRVTAFQLFSAANKVQPSLIRTEADELTYPLHILIRYEMEQALLSGEITAKDVPALWAEKYRQYLGVTVPNNTEGALQDVHWSWGEFGYFPTYALGSAYGAQYKHAMIAEGMDFDAVCASGDLAPIREWLGSRIWTWGRAKDSKELIMGACGEPFDVHYYTKYLTDKYSRIYGLASA</sequence>
<keyword evidence="1" id="KW-0482">Metalloprotease</keyword>
<dbReference type="Pfam" id="PF02074">
    <property type="entry name" value="Peptidase_M32"/>
    <property type="match status" value="1"/>
</dbReference>
<feature type="binding site" evidence="2">
    <location>
        <position position="279"/>
    </location>
    <ligand>
        <name>Zn(2+)</name>
        <dbReference type="ChEBI" id="CHEBI:29105"/>
        <note>catalytic</note>
    </ligand>
</feature>
<reference evidence="4" key="1">
    <citation type="submission" date="2020-04" db="EMBL/GenBank/DDBJ databases">
        <title>Deep metagenomics examines the oral microbiome during advanced dental caries in children, revealing novel taxa and co-occurrences with host molecules.</title>
        <authorList>
            <person name="Baker J.L."/>
            <person name="Morton J.T."/>
            <person name="Dinis M."/>
            <person name="Alvarez R."/>
            <person name="Tran N.C."/>
            <person name="Knight R."/>
            <person name="Edlund A."/>
        </authorList>
    </citation>
    <scope>NUCLEOTIDE SEQUENCE</scope>
    <source>
        <strain evidence="4">JCVI_3_bin.11</strain>
    </source>
</reference>
<dbReference type="EC" id="3.4.17.19" evidence="1"/>
<dbReference type="Gene3D" id="1.10.1370.30">
    <property type="match status" value="1"/>
</dbReference>
<dbReference type="AlphaFoldDB" id="A0A9D5X2E9"/>
<dbReference type="CDD" id="cd06460">
    <property type="entry name" value="M32_Taq"/>
    <property type="match status" value="1"/>
</dbReference>
<dbReference type="PRINTS" id="PR00998">
    <property type="entry name" value="CRBOXYPTASET"/>
</dbReference>
<comment type="catalytic activity">
    <reaction evidence="1">
        <text>Release of a C-terminal amino acid with broad specificity, except for -Pro.</text>
        <dbReference type="EC" id="3.4.17.19"/>
    </reaction>
</comment>
<dbReference type="PIRSF" id="PIRSF006615">
    <property type="entry name" value="Zn_crbxpep_Taq"/>
    <property type="match status" value="1"/>
</dbReference>
<accession>A0A9D5X2E9</accession>
<keyword evidence="1" id="KW-0645">Protease</keyword>
<comment type="caution">
    <text evidence="4">The sequence shown here is derived from an EMBL/GenBank/DDBJ whole genome shotgun (WGS) entry which is preliminary data.</text>
</comment>
<dbReference type="PANTHER" id="PTHR34217:SF1">
    <property type="entry name" value="CARBOXYPEPTIDASE 1"/>
    <property type="match status" value="1"/>
</dbReference>
<dbReference type="GO" id="GO:0006508">
    <property type="term" value="P:proteolysis"/>
    <property type="evidence" value="ECO:0007669"/>
    <property type="project" value="UniProtKB-UniRule"/>
</dbReference>
<feature type="binding site" evidence="2">
    <location>
        <position position="283"/>
    </location>
    <ligand>
        <name>Zn(2+)</name>
        <dbReference type="ChEBI" id="CHEBI:29105"/>
        <note>catalytic</note>
    </ligand>
</feature>
<evidence type="ECO:0000256" key="3">
    <source>
        <dbReference type="PIRSR" id="PIRSR006615-2"/>
    </source>
</evidence>
<name>A0A9D5X2E9_9ACTN</name>
<dbReference type="PANTHER" id="PTHR34217">
    <property type="entry name" value="METAL-DEPENDENT CARBOXYPEPTIDASE"/>
    <property type="match status" value="1"/>
</dbReference>
<evidence type="ECO:0000313" key="4">
    <source>
        <dbReference type="EMBL" id="MBF4802374.1"/>
    </source>
</evidence>
<gene>
    <name evidence="4" type="ORF">HXK24_00865</name>
</gene>
<dbReference type="SUPFAM" id="SSF55486">
    <property type="entry name" value="Metalloproteases ('zincins'), catalytic domain"/>
    <property type="match status" value="1"/>
</dbReference>
<evidence type="ECO:0000313" key="5">
    <source>
        <dbReference type="Proteomes" id="UP000787322"/>
    </source>
</evidence>
<protein>
    <recommendedName>
        <fullName evidence="1">Metal-dependent carboxypeptidase</fullName>
        <ecNumber evidence="1">3.4.17.19</ecNumber>
    </recommendedName>
</protein>
<proteinExistence type="inferred from homology"/>
<dbReference type="EMBL" id="JABZGU010000008">
    <property type="protein sequence ID" value="MBF4802374.1"/>
    <property type="molecule type" value="Genomic_DNA"/>
</dbReference>
<feature type="binding site" evidence="2">
    <location>
        <position position="309"/>
    </location>
    <ligand>
        <name>Zn(2+)</name>
        <dbReference type="ChEBI" id="CHEBI:29105"/>
        <note>catalytic</note>
    </ligand>
</feature>
<keyword evidence="1 4" id="KW-0121">Carboxypeptidase</keyword>
<dbReference type="InterPro" id="IPR001333">
    <property type="entry name" value="Peptidase_M32_Taq"/>
</dbReference>
<keyword evidence="1" id="KW-0378">Hydrolase</keyword>
<comment type="function">
    <text evidence="1">Broad specificity carboxypetidase that releases amino acids sequentially from the C-terminus, including neutral, aromatic, polar and basic residues.</text>
</comment>
<dbReference type="PROSITE" id="PS52034">
    <property type="entry name" value="PEPTIDASE_M32"/>
    <property type="match status" value="1"/>
</dbReference>